<dbReference type="InterPro" id="IPR029510">
    <property type="entry name" value="Ald_DH_CS_GLU"/>
</dbReference>
<evidence type="ECO:0000256" key="2">
    <source>
        <dbReference type="ARBA" id="ARBA00023002"/>
    </source>
</evidence>
<dbReference type="FunFam" id="3.40.309.10:FF:000009">
    <property type="entry name" value="Aldehyde dehydrogenase A"/>
    <property type="match status" value="1"/>
</dbReference>
<dbReference type="InterPro" id="IPR016160">
    <property type="entry name" value="Ald_DH_CS_CYS"/>
</dbReference>
<dbReference type="FunFam" id="3.40.605.10:FF:000007">
    <property type="entry name" value="NAD/NADP-dependent betaine aldehyde dehydrogenase"/>
    <property type="match status" value="1"/>
</dbReference>
<dbReference type="InterPro" id="IPR044086">
    <property type="entry name" value="LUC3-like"/>
</dbReference>
<dbReference type="InterPro" id="IPR016161">
    <property type="entry name" value="Ald_DH/histidinol_DH"/>
</dbReference>
<organism evidence="6 7">
    <name type="scientific">Burkholderia cepacia</name>
    <name type="common">Pseudomonas cepacia</name>
    <dbReference type="NCBI Taxonomy" id="292"/>
    <lineage>
        <taxon>Bacteria</taxon>
        <taxon>Pseudomonadati</taxon>
        <taxon>Pseudomonadota</taxon>
        <taxon>Betaproteobacteria</taxon>
        <taxon>Burkholderiales</taxon>
        <taxon>Burkholderiaceae</taxon>
        <taxon>Burkholderia</taxon>
        <taxon>Burkholderia cepacia complex</taxon>
    </lineage>
</organism>
<dbReference type="Gene3D" id="3.40.605.10">
    <property type="entry name" value="Aldehyde Dehydrogenase, Chain A, domain 1"/>
    <property type="match status" value="1"/>
</dbReference>
<feature type="domain" description="Aldehyde dehydrogenase" evidence="5">
    <location>
        <begin position="19"/>
        <end position="463"/>
    </location>
</feature>
<comment type="similarity">
    <text evidence="1 4">Belongs to the aldehyde dehydrogenase family.</text>
</comment>
<feature type="active site" evidence="3">
    <location>
        <position position="240"/>
    </location>
</feature>
<dbReference type="GO" id="GO:0036243">
    <property type="term" value="F:succinate-semialdehyde dehydrogenase (NADP+) activity"/>
    <property type="evidence" value="ECO:0007669"/>
    <property type="project" value="UniProtKB-EC"/>
</dbReference>
<protein>
    <submittedName>
        <fullName evidence="6">Betaine-aldehyde dehydrogenase</fullName>
        <ecNumber evidence="6">1.2.1.79</ecNumber>
    </submittedName>
</protein>
<comment type="caution">
    <text evidence="6">The sequence shown here is derived from an EMBL/GenBank/DDBJ whole genome shotgun (WGS) entry which is preliminary data.</text>
</comment>
<gene>
    <name evidence="6" type="primary">gabD_9</name>
    <name evidence="6" type="ORF">NCTC10661_04983</name>
</gene>
<dbReference type="EMBL" id="UARD01000030">
    <property type="protein sequence ID" value="SQA51834.1"/>
    <property type="molecule type" value="Genomic_DNA"/>
</dbReference>
<evidence type="ECO:0000313" key="6">
    <source>
        <dbReference type="EMBL" id="SQA51834.1"/>
    </source>
</evidence>
<name>A0AAE8NHZ6_BURCE</name>
<dbReference type="InterPro" id="IPR016162">
    <property type="entry name" value="Ald_DH_N"/>
</dbReference>
<dbReference type="SUPFAM" id="SSF53720">
    <property type="entry name" value="ALDH-like"/>
    <property type="match status" value="1"/>
</dbReference>
<dbReference type="EC" id="1.2.1.79" evidence="6"/>
<dbReference type="Gene3D" id="3.40.309.10">
    <property type="entry name" value="Aldehyde Dehydrogenase, Chain A, domain 2"/>
    <property type="match status" value="1"/>
</dbReference>
<dbReference type="Pfam" id="PF00171">
    <property type="entry name" value="Aldedh"/>
    <property type="match status" value="1"/>
</dbReference>
<dbReference type="CDD" id="cd07106">
    <property type="entry name" value="ALDH_AldA-AAD23400"/>
    <property type="match status" value="1"/>
</dbReference>
<dbReference type="AlphaFoldDB" id="A0AAE8NHZ6"/>
<dbReference type="PANTHER" id="PTHR11699">
    <property type="entry name" value="ALDEHYDE DEHYDROGENASE-RELATED"/>
    <property type="match status" value="1"/>
</dbReference>
<sequence>MYRGFNVSAGRRDVATEWYAVEDPAVLTPIAEAPITTPQALDDAVASAEAALGSWASDLTARRNALKRCAALLAANLEEFAILLSREQGKPLPAATRELLSAKGYLEYFAEKTAHQEIIRSDPGRTVVAVSAPVGVVGIIVPWNFPIVLLMMKLGPALWAGNTLVVKPAPTTPLTTLAIANLFADCLPPGVLNTVTGGTDVGASLVSHAGVAKISFTGSTPTGKKIMASAAQTLKRLTLELGGNDAAIVLADADIDASVPLLFERSFMNAGQVCCAVKRLFVHRSLYEPLVEKMASIAKTWRVGPGLTDGVQMGPLHNRQQFDHVKALLDDAVATGGRIVTGGTKPDEWAGHFLRPAIVVDVSDSSRLVREEQFGPALPILTFDDEDEAVSRANASEFGLGGSVWSTNIGRATALVRRLEAVNLFVNQHATPPDPAIPFGGMKSSGFGYEFGEWGLDEFVVRKVLHSQTGGLA</sequence>
<evidence type="ECO:0000313" key="7">
    <source>
        <dbReference type="Proteomes" id="UP000250416"/>
    </source>
</evidence>
<dbReference type="InterPro" id="IPR016163">
    <property type="entry name" value="Ald_DH_C"/>
</dbReference>
<accession>A0AAE8NHZ6</accession>
<evidence type="ECO:0000256" key="4">
    <source>
        <dbReference type="RuleBase" id="RU003345"/>
    </source>
</evidence>
<dbReference type="InterPro" id="IPR015590">
    <property type="entry name" value="Aldehyde_DH_dom"/>
</dbReference>
<reference evidence="6 7" key="1">
    <citation type="submission" date="2018-06" db="EMBL/GenBank/DDBJ databases">
        <authorList>
            <consortium name="Pathogen Informatics"/>
            <person name="Doyle S."/>
        </authorList>
    </citation>
    <scope>NUCLEOTIDE SEQUENCE [LARGE SCALE GENOMIC DNA]</scope>
    <source>
        <strain evidence="6 7">NCTC10661</strain>
    </source>
</reference>
<evidence type="ECO:0000256" key="1">
    <source>
        <dbReference type="ARBA" id="ARBA00009986"/>
    </source>
</evidence>
<evidence type="ECO:0000259" key="5">
    <source>
        <dbReference type="Pfam" id="PF00171"/>
    </source>
</evidence>
<keyword evidence="2 4" id="KW-0560">Oxidoreductase</keyword>
<proteinExistence type="inferred from homology"/>
<dbReference type="RefSeq" id="WP_059623652.1">
    <property type="nucleotide sequence ID" value="NZ_CADEUP010000007.1"/>
</dbReference>
<dbReference type="PROSITE" id="PS00070">
    <property type="entry name" value="ALDEHYDE_DEHYDR_CYS"/>
    <property type="match status" value="1"/>
</dbReference>
<evidence type="ECO:0000256" key="3">
    <source>
        <dbReference type="PROSITE-ProRule" id="PRU10007"/>
    </source>
</evidence>
<dbReference type="Proteomes" id="UP000250416">
    <property type="component" value="Unassembled WGS sequence"/>
</dbReference>
<dbReference type="PROSITE" id="PS00687">
    <property type="entry name" value="ALDEHYDE_DEHYDR_GLU"/>
    <property type="match status" value="1"/>
</dbReference>